<organism evidence="1 2">
    <name type="scientific">Prorocentrum cordatum</name>
    <dbReference type="NCBI Taxonomy" id="2364126"/>
    <lineage>
        <taxon>Eukaryota</taxon>
        <taxon>Sar</taxon>
        <taxon>Alveolata</taxon>
        <taxon>Dinophyceae</taxon>
        <taxon>Prorocentrales</taxon>
        <taxon>Prorocentraceae</taxon>
        <taxon>Prorocentrum</taxon>
    </lineage>
</organism>
<comment type="caution">
    <text evidence="1">The sequence shown here is derived from an EMBL/GenBank/DDBJ whole genome shotgun (WGS) entry which is preliminary data.</text>
</comment>
<gene>
    <name evidence="1" type="ORF">PCOR1329_LOCUS77389</name>
</gene>
<protein>
    <submittedName>
        <fullName evidence="1">Uncharacterized protein</fullName>
    </submittedName>
</protein>
<evidence type="ECO:0000313" key="1">
    <source>
        <dbReference type="EMBL" id="CAK0899976.1"/>
    </source>
</evidence>
<dbReference type="EMBL" id="CAUYUJ010020704">
    <property type="protein sequence ID" value="CAK0899976.1"/>
    <property type="molecule type" value="Genomic_DNA"/>
</dbReference>
<name>A0ABN9XNU7_9DINO</name>
<dbReference type="Gene3D" id="3.30.420.10">
    <property type="entry name" value="Ribonuclease H-like superfamily/Ribonuclease H"/>
    <property type="match status" value="4"/>
</dbReference>
<evidence type="ECO:0000313" key="2">
    <source>
        <dbReference type="Proteomes" id="UP001189429"/>
    </source>
</evidence>
<accession>A0ABN9XNU7</accession>
<dbReference type="InterPro" id="IPR036397">
    <property type="entry name" value="RNaseH_sf"/>
</dbReference>
<dbReference type="Proteomes" id="UP001189429">
    <property type="component" value="Unassembled WGS sequence"/>
</dbReference>
<reference evidence="1" key="1">
    <citation type="submission" date="2023-10" db="EMBL/GenBank/DDBJ databases">
        <authorList>
            <person name="Chen Y."/>
            <person name="Shah S."/>
            <person name="Dougan E. K."/>
            <person name="Thang M."/>
            <person name="Chan C."/>
        </authorList>
    </citation>
    <scope>NUCLEOTIDE SEQUENCE [LARGE SCALE GENOMIC DNA]</scope>
</reference>
<sequence>MAPHLSKRELDRCFSLYATGKTPVEIRDLVSRTRESLDETGPDLTTVRRALRGAAHRRGPAETRGRKPKLTAVKLRALNNARVRLIRAAKGEAEVHLKDVMKAARVSDVHKGTASRHFKRLGVTWRAPRAEPLRGSAEAEERVAARSGWKRLPGNYFTHQVDAIIDNKVFPIPMTKRAKTHAKKSRVRGHLRTKAEGVLKPFTKPKGNRNRVNPGAKVHVAAAIVNNKVRVWHYLPTLWCADAACDFYAGVLAPALRRCRKGRRAFRILEDNDPTGYKSKKAVDCKRRGLKITPIKFPKYSPDLNPLDYFLWAEVNRRMAEQSAPANESQSACKARLRRVAMGIPKSVIRAAVAKMKTKAAEDRGTKTMQRFVRSRVRKLTADLEETKEWASARENAAFEAVDDWTLVCRCAEETCPHGPACSYRSAVETIFSRSAASFDVRELAASLRDILMVGPKKTTRVPFLVGPSNSGKSTVVYPFDDLFTPKRVLHKPALGSSFGLRNLASGTKRFIFWDDFRPVEFAHEMTVPVSLFLSLFVGQHTEIQVSQSFNDGNKDVCWNHAAVFTGKLEGLWGTTNKVGAEDIRHMQNRARQFPFTSVLSDGSLQDVLSCAPRMTAWIVREAAKFDAVGVFRPAPAALVGADAGVPPVSGFDDLVSDARIPRAQADALLANVRAMGAAAVDEVLPADWARLNSWALLQARAGAEAFAGPDRTAPGPASMSTADAPGCCGDHQPCSAHRRFGSSRSYLMGSEVLSGFEVVLTAVLVLMAIGVDAEAVETKAIRDALKAVLVGKDLKHISSRECRRQVALKLGLQEHALDQRKHEFKSLTTEVVSETQPDQDAASPLETVLAEAEKLDSLQWVYLVTISRVLDATLPDGRQYRDLGTMSREDSGKAVADAFNNPIPTGSAGGRTRQEPDGQALVSMAVVFQEKHKDGAIHFHVAVKLTRSGRFQQAKRTLRERHLLPSHFSGSHQRMWSAVRYGYMETPAKPDVDDAPWVWQPDWAGFARENDAIDLFEMSQEPYMAGVWVKRREATDKAAGAMGTKTTFDLVDLTSTIIAKHLWTKGSLMAYVQDRGTKAMQRFVRSRVRKLTADLEETKEWASARENAAFEAVDDWTLVCRCAEETCPHGPACSYRSAVETIFSRSAASFDVRELAASLRDILMVGPKKTTRVPFLVGPSNSGKSTVVYPFDDLFTPKRVLRKPALGSSFGLRNLASGTKRFIFWGDFRPVEFAHEKTAPVSLFLSLFVGQHTEIQVSQSFNDGNKGVCWNHGAVFTGKLEGLWETTNKVGAEDIRHMQNRVRQFPFTSVLSDGSLQDVLSCAPCMTAWSVREAAKFDAVGVFRPAPAAPVGADAGVPPVSGFDDLMSDARIPRAQADALLADVRAMGAVAVDEVLPADWVRLNSWALLLPLQKRSHLTPFSVAGPDGAPPQQEGAQPLLLAYAAGKTPVEIRDLVSRTRESLDETGPDLTTVRRALRGATHRRGPAETRGRKPKLTAVKLRALNNARVRLTRAAKGEAEVHLKDVMKAARVSDVHMGTASRHFKRLGVTWRAPRAEPLRGSAEAEERVAARSGWKRLPGNYFTHQVDAIIDNKVSPIPMTKRAKTHAKKSRVRGHLRTKAEGAPRSKVHVAAAIVNNKVRVWHYLPTLWCADAACDFYAGVLAPALRRCRKGRRAFRILEDNDPTGYNSKKAVDCKRRGLKITPIKFPKYSPDLNPLDYFLWAEVNRRMAEQSAPANESQSAYKARLRRVAMGIPKSVIRAAVAKMKTKAAEGVVAEGGARLPMARALRCSRLLRFTRVCLSAGQRGTQPAYHCGFMSFARESRTSCNALPARLMAHVQDRGTKTMQRFVRSRVRKLTADLEETKEWASARENAAFEAVDDWTLVCRCAEETCPHGPACSYRSAVETIFSRSAASFDVRELAASLRDILMVGPKTTRVPFLVGPSNSGKSTVVYPFDDLFTPKRVLHKPALGSSFGLRNLASGTKRFIFWDDFRPVEFAHEKTVPVSLFLSLFVGQHTEIQASQFFNDGNKDVCWNHGAVFTGKLEGLWGTTNKAGVEDIRHMQNRARQFPFTSVLSDGSLQDVLSCAPCMTAWIVREAAKFDAVGVFRPAPAAPVGADAGVPLVSGFDDLMSDARIPRAQADALLADVRAMGAVAVDEVLPADWVRLNSWALLQVLSGFEVVLTAVLVLMAIGVDADAVETKAIRDALKAVLVGKSMAVVFPGEKHKDGAIHFHVAAKLTRSGRFQQAKRTLRERHLLPSHFSGSHQRMWSAVRCGYMETPAKPDVDDAPWVWQPDWAGFARENDAIDLFEMSQEPYMAGVWVKRREATDKAAGAMGTKTTFDLVDLTSTIIAKHLWTKGQPEGGGRLDARVGLAGEFSPWHGCAVQVSPWMETSFSRSAVLSTVGGARGVLRDILMVGPKKTTRVPFLVGPSNSGKSTVVYPFDDLFTPKRVLHKPALGSSFGLQNLASGTKRFIFWGDFRPVEFAHEKTVPVSLFLSLFVGQHTEIQVFQSFNDGNKGVCWNHGAVFTGKLEGLWETTNKAGAEDIRHMQNRARQFPFTSVLSDGSLQDVLSCAPCMTAWSVREAAKFDAVGVFRPAPAAPVGADAGVPPVSGFDDLMSDARIPRAQADALLADVRAMGAVAVDEVLPADWVRLNSWALLLPLQKRSHLTPFSVAGPDGAPPQQEGAQPLLLAYAAGKTPVEIRDLVSRTRESLDETGPDLTTVRRALRGAAHRRGPAETRGRKPKLTAVKLRALNNARVRLTRAGVAMGEAAEVYLMAGGRVAVRSGWKRLPGNYFTHQVDAIIDNKVSPIPMTKRAKTHAKKSRVRGHLRTKVLKPFTKPKGNQNRVDPGAKVHVAAAIVNNKVRIWHYLPTLWCADAACDFYAGVLAPALRRCRKGRRAFRILEDNDPTGYKSKKAVDCKRRGLKITPIKFPKYSPDMNPLDYFLWAEVNRRMAEQSAPANESQSAYKARLRRVAMGIPKSVIRAAVAKMKTKAAEVVVAEGGGGRLDARVPLRCSYRSAVETIFSRNAASFDVRELAASLRDILTVGPKKTTRVPFLVGPSNSGKSTVGYPFDDLFTPKRVLHKPALGSSFGLRNLASGTKRFIFWDDFRPVEFAHKKTFPFTSVLSDGSLQDVLSCAPCMAAWIVREAARFDAVGVFRPAPAALVGADAGVPPVSGFDDLMSDARIPRAQADALLADVRAMGAVAMDEVLPADWVRLNSWALLQAYGKAYGQALTFPSPIHGLRGCPKPPVLRAASRATPDYERRRVLRRGPAGTRGRKPKLTAVKLRALNNARVRLIRAAKGEAEVHLKDVMKAARVSDVHKGTASRHFKRLGVTWRAPRAEPLRGSEEAEERVAVCSGWKRLPGNYFTHQVDAIIDNKVFPIPMTKRAKTHAKKSRVRGHLRTKAERVLKPFTKPKGNRNRVNPGAKVHVAAAIVNNKVRVWHYLPALWCADAACDFYAGVLAPALRRCRKGRRAFRILEDNDPTGYKSKKAVDCKRGLKITPIKFPKYSPDLNPLDYFLWAEVNRRMAEQSAPANESQSAYKARLRRVAMGIPKSVIRAAVAKLKTKAAEVVVAEGGRIPSD</sequence>
<proteinExistence type="predicted"/>
<keyword evidence="2" id="KW-1185">Reference proteome</keyword>